<dbReference type="PROSITE" id="PS50221">
    <property type="entry name" value="GAIN_B"/>
    <property type="match status" value="1"/>
</dbReference>
<organism evidence="12 13">
    <name type="scientific">Scleropages formosus</name>
    <name type="common">Asian bonytongue</name>
    <name type="synonym">Osteoglossum formosum</name>
    <dbReference type="NCBI Taxonomy" id="113540"/>
    <lineage>
        <taxon>Eukaryota</taxon>
        <taxon>Metazoa</taxon>
        <taxon>Chordata</taxon>
        <taxon>Craniata</taxon>
        <taxon>Vertebrata</taxon>
        <taxon>Euteleostomi</taxon>
        <taxon>Actinopterygii</taxon>
        <taxon>Neopterygii</taxon>
        <taxon>Teleostei</taxon>
        <taxon>Osteoglossocephala</taxon>
        <taxon>Osteoglossomorpha</taxon>
        <taxon>Osteoglossiformes</taxon>
        <taxon>Osteoglossidae</taxon>
        <taxon>Scleropages</taxon>
    </lineage>
</organism>
<feature type="domain" description="GAIN-B" evidence="9">
    <location>
        <begin position="410"/>
        <end position="561"/>
    </location>
</feature>
<accession>A0A0P7XSC9</accession>
<evidence type="ECO:0000259" key="11">
    <source>
        <dbReference type="PROSITE" id="PS50835"/>
    </source>
</evidence>
<feature type="non-terminal residue" evidence="12">
    <location>
        <position position="828"/>
    </location>
</feature>
<evidence type="ECO:0000313" key="13">
    <source>
        <dbReference type="Proteomes" id="UP000034805"/>
    </source>
</evidence>
<dbReference type="Pfam" id="PF00002">
    <property type="entry name" value="7tm_2"/>
    <property type="match status" value="1"/>
</dbReference>
<feature type="transmembrane region" description="Helical" evidence="8">
    <location>
        <begin position="800"/>
        <end position="817"/>
    </location>
</feature>
<feature type="transmembrane region" description="Helical" evidence="8">
    <location>
        <begin position="769"/>
        <end position="794"/>
    </location>
</feature>
<dbReference type="Proteomes" id="UP000034805">
    <property type="component" value="Unassembled WGS sequence"/>
</dbReference>
<evidence type="ECO:0000256" key="7">
    <source>
        <dbReference type="ARBA" id="ARBA00023180"/>
    </source>
</evidence>
<dbReference type="InterPro" id="IPR000203">
    <property type="entry name" value="GPS"/>
</dbReference>
<dbReference type="SMART" id="SM00303">
    <property type="entry name" value="GPS"/>
    <property type="match status" value="1"/>
</dbReference>
<feature type="transmembrane region" description="Helical" evidence="8">
    <location>
        <begin position="725"/>
        <end position="748"/>
    </location>
</feature>
<dbReference type="Gene3D" id="2.60.220.50">
    <property type="match status" value="1"/>
</dbReference>
<dbReference type="InterPro" id="IPR007110">
    <property type="entry name" value="Ig-like_dom"/>
</dbReference>
<evidence type="ECO:0000259" key="10">
    <source>
        <dbReference type="PROSITE" id="PS50261"/>
    </source>
</evidence>
<keyword evidence="4 8" id="KW-1133">Transmembrane helix</keyword>
<dbReference type="GO" id="GO:0007189">
    <property type="term" value="P:adenylate cyclase-activating G protein-coupled receptor signaling pathway"/>
    <property type="evidence" value="ECO:0007669"/>
    <property type="project" value="TreeGrafter"/>
</dbReference>
<keyword evidence="6" id="KW-1015">Disulfide bond</keyword>
<reference evidence="12 13" key="1">
    <citation type="submission" date="2015-08" db="EMBL/GenBank/DDBJ databases">
        <title>The genome of the Asian arowana (Scleropages formosus).</title>
        <authorList>
            <person name="Tan M.H."/>
            <person name="Gan H.M."/>
            <person name="Croft L.J."/>
            <person name="Austin C.M."/>
        </authorList>
    </citation>
    <scope>NUCLEOTIDE SEQUENCE [LARGE SCALE GENOMIC DNA]</scope>
    <source>
        <strain evidence="12">Aro1</strain>
    </source>
</reference>
<evidence type="ECO:0000256" key="3">
    <source>
        <dbReference type="ARBA" id="ARBA00022692"/>
    </source>
</evidence>
<dbReference type="GO" id="GO:0004930">
    <property type="term" value="F:G protein-coupled receptor activity"/>
    <property type="evidence" value="ECO:0007669"/>
    <property type="project" value="InterPro"/>
</dbReference>
<evidence type="ECO:0000256" key="8">
    <source>
        <dbReference type="SAM" id="Phobius"/>
    </source>
</evidence>
<feature type="transmembrane region" description="Helical" evidence="8">
    <location>
        <begin position="649"/>
        <end position="668"/>
    </location>
</feature>
<comment type="subcellular location">
    <subcellularLocation>
        <location evidence="1">Membrane</location>
        <topology evidence="1">Multi-pass membrane protein</topology>
    </subcellularLocation>
</comment>
<dbReference type="Gene3D" id="1.20.1070.10">
    <property type="entry name" value="Rhodopsin 7-helix transmembrane proteins"/>
    <property type="match status" value="1"/>
</dbReference>
<feature type="domain" description="G-protein coupled receptors family 2 profile 2" evidence="10">
    <location>
        <begin position="565"/>
        <end position="813"/>
    </location>
</feature>
<dbReference type="EMBL" id="JARO02000112">
    <property type="protein sequence ID" value="KPP79870.1"/>
    <property type="molecule type" value="Genomic_DNA"/>
</dbReference>
<keyword evidence="5 8" id="KW-0472">Membrane</keyword>
<sequence length="828" mass="91652">MARPAMFLIVAELSNKMFYAEIMVEEGAIQNISNLFTTLQAINITVDNSLLIISQFSITTGLVQIYAPNETICYDSTQQLSCTMNDPSFDSCSWKLTAGNNVYALVNGTEVLVEPSCSLTLLKTSQIWQGTYNCSFSKGFITHTASATLDIALLPENIQILSGPQYPDCSVDEEKSLQVNVTCTIKNSTENYTMSWSFVGTSGGLNSSTNANGFISNSVIVSVQCKSQSDIIVTCQYINRKSQQESANLTLPVIYMGTPVCQANGDWPKAKASTTAQLACIGERVGMRTRPCLSTGSWGIETSPCVNRDLNNILQDTYSLLKGRGSPESIASDIFGRLKNSTNSTVSINTYANINASVTILQNMNNASANDLLASSNNILSISLKNSWTELTSAQSKNSSLSEQYLMSMEGLITKTHINISESLPRCKYANVELVSQAAEKNSSIKVLNASIILPEGIVKAVAFSTLSELLPTNEDTTTNSIILSVTLQNSTLKNDISITFPLINSRPRNYEIDCVYWDFTSSQFSGNGCDWTYTGVNTEAVCTCNHLTSFATLMSKHPISLKFQDEITYVGLGASVCSLTLCLIIEFLVWNTVVKSNISHFRHTALVNISLCLLLADCSFLASSFLSINHSNWCPYLVIIKHYCYLAMFFWMLCLSMMLLHQLMFVFHQLRKKVYLTFSICLGYICPLFIVILTFIAYQNGKENYYYSSETCWLVYEGTLKGSIYAFIFPVLIIVVINFLSMMVVITKLLRPQVSDGSKADEKDITKSILKAVVFLTPIFGVTWILGFFVLTIDLTEGPLAFFINYAFIIVNSFQVRDALLKYFIST</sequence>
<dbReference type="STRING" id="113540.ENSSFOP00015020644"/>
<feature type="domain" description="Ig-like" evidence="11">
    <location>
        <begin position="155"/>
        <end position="250"/>
    </location>
</feature>
<protein>
    <submittedName>
        <fullName evidence="12">Uncharacterized protein</fullName>
    </submittedName>
</protein>
<dbReference type="InterPro" id="IPR017981">
    <property type="entry name" value="GPCR_2-like_7TM"/>
</dbReference>
<evidence type="ECO:0000313" key="12">
    <source>
        <dbReference type="EMBL" id="KPP79870.1"/>
    </source>
</evidence>
<dbReference type="InterPro" id="IPR057244">
    <property type="entry name" value="GAIN_B"/>
</dbReference>
<dbReference type="PROSITE" id="PS50261">
    <property type="entry name" value="G_PROTEIN_RECEP_F2_4"/>
    <property type="match status" value="1"/>
</dbReference>
<dbReference type="GO" id="GO:0016020">
    <property type="term" value="C:membrane"/>
    <property type="evidence" value="ECO:0007669"/>
    <property type="project" value="UniProtKB-SubCell"/>
</dbReference>
<comment type="caution">
    <text evidence="12">The sequence shown here is derived from an EMBL/GenBank/DDBJ whole genome shotgun (WGS) entry which is preliminary data.</text>
</comment>
<evidence type="ECO:0000259" key="9">
    <source>
        <dbReference type="PROSITE" id="PS50221"/>
    </source>
</evidence>
<keyword evidence="3 8" id="KW-0812">Transmembrane</keyword>
<dbReference type="InterPro" id="IPR000832">
    <property type="entry name" value="GPCR_2_secretin-like"/>
</dbReference>
<dbReference type="PRINTS" id="PR00249">
    <property type="entry name" value="GPCRSECRETIN"/>
</dbReference>
<feature type="transmembrane region" description="Helical" evidence="8">
    <location>
        <begin position="570"/>
        <end position="594"/>
    </location>
</feature>
<dbReference type="InterPro" id="IPR046338">
    <property type="entry name" value="GAIN_dom_sf"/>
</dbReference>
<dbReference type="InterPro" id="IPR051587">
    <property type="entry name" value="Adhesion_GPCR"/>
</dbReference>
<proteinExistence type="inferred from homology"/>
<evidence type="ECO:0000256" key="6">
    <source>
        <dbReference type="ARBA" id="ARBA00023157"/>
    </source>
</evidence>
<evidence type="ECO:0000256" key="4">
    <source>
        <dbReference type="ARBA" id="ARBA00022989"/>
    </source>
</evidence>
<evidence type="ECO:0000256" key="1">
    <source>
        <dbReference type="ARBA" id="ARBA00004141"/>
    </source>
</evidence>
<keyword evidence="7" id="KW-0325">Glycoprotein</keyword>
<gene>
    <name evidence="12" type="ORF">Z043_100523</name>
</gene>
<dbReference type="AlphaFoldDB" id="A0A0P7XSC9"/>
<feature type="transmembrane region" description="Helical" evidence="8">
    <location>
        <begin position="606"/>
        <end position="629"/>
    </location>
</feature>
<dbReference type="PROSITE" id="PS50835">
    <property type="entry name" value="IG_LIKE"/>
    <property type="match status" value="1"/>
</dbReference>
<name>A0A0P7XSC9_SCLFO</name>
<dbReference type="FunFam" id="1.20.1070.10:FF:000058">
    <property type="entry name" value="Adhesion G protein-coupled receptor F5"/>
    <property type="match status" value="1"/>
</dbReference>
<evidence type="ECO:0000256" key="5">
    <source>
        <dbReference type="ARBA" id="ARBA00023136"/>
    </source>
</evidence>
<feature type="transmembrane region" description="Helical" evidence="8">
    <location>
        <begin position="675"/>
        <end position="699"/>
    </location>
</feature>
<comment type="similarity">
    <text evidence="2">Belongs to the G-protein coupled receptor 2 family. Adhesion G-protein coupled receptor (ADGR) subfamily.</text>
</comment>
<dbReference type="GO" id="GO:0007166">
    <property type="term" value="P:cell surface receptor signaling pathway"/>
    <property type="evidence" value="ECO:0007669"/>
    <property type="project" value="InterPro"/>
</dbReference>
<dbReference type="PANTHER" id="PTHR45813:SF2">
    <property type="entry name" value="ADHESION G-PROTEIN COUPLED RECEPTOR F3"/>
    <property type="match status" value="1"/>
</dbReference>
<dbReference type="Pfam" id="PF01825">
    <property type="entry name" value="GPS"/>
    <property type="match status" value="1"/>
</dbReference>
<evidence type="ECO:0000256" key="2">
    <source>
        <dbReference type="ARBA" id="ARBA00007343"/>
    </source>
</evidence>
<dbReference type="PANTHER" id="PTHR45813">
    <property type="entry name" value="IG-LIKE DOMAIN-CONTAINING PROTEIN"/>
    <property type="match status" value="1"/>
</dbReference>